<evidence type="ECO:0000256" key="1">
    <source>
        <dbReference type="ARBA" id="ARBA00022670"/>
    </source>
</evidence>
<dbReference type="AlphaFoldDB" id="A0A437JBK2"/>
<feature type="domain" description="JAB1/MPN/MOV34 metalloenzyme" evidence="6">
    <location>
        <begin position="2"/>
        <end position="131"/>
    </location>
</feature>
<protein>
    <submittedName>
        <fullName evidence="7">M67 family peptidase</fullName>
    </submittedName>
</protein>
<keyword evidence="1" id="KW-0645">Protease</keyword>
<dbReference type="Proteomes" id="UP000282977">
    <property type="component" value="Unassembled WGS sequence"/>
</dbReference>
<evidence type="ECO:0000313" key="8">
    <source>
        <dbReference type="Proteomes" id="UP000282977"/>
    </source>
</evidence>
<dbReference type="InterPro" id="IPR000555">
    <property type="entry name" value="JAMM/MPN+_dom"/>
</dbReference>
<name>A0A437JBK2_9SPHN</name>
<evidence type="ECO:0000256" key="2">
    <source>
        <dbReference type="ARBA" id="ARBA00022723"/>
    </source>
</evidence>
<gene>
    <name evidence="7" type="ORF">ENE74_00475</name>
</gene>
<keyword evidence="4" id="KW-0862">Zinc</keyword>
<dbReference type="PANTHER" id="PTHR34858:SF1">
    <property type="entry name" value="CYSO-CYSTEINE PEPTIDASE"/>
    <property type="match status" value="1"/>
</dbReference>
<dbReference type="GO" id="GO:0008270">
    <property type="term" value="F:zinc ion binding"/>
    <property type="evidence" value="ECO:0007669"/>
    <property type="project" value="TreeGrafter"/>
</dbReference>
<organism evidence="7 8">
    <name type="scientific">Sphingobium algorifonticola</name>
    <dbReference type="NCBI Taxonomy" id="2008318"/>
    <lineage>
        <taxon>Bacteria</taxon>
        <taxon>Pseudomonadati</taxon>
        <taxon>Pseudomonadota</taxon>
        <taxon>Alphaproteobacteria</taxon>
        <taxon>Sphingomonadales</taxon>
        <taxon>Sphingomonadaceae</taxon>
        <taxon>Sphingobium</taxon>
    </lineage>
</organism>
<dbReference type="EMBL" id="RZUL01000001">
    <property type="protein sequence ID" value="RVT43153.1"/>
    <property type="molecule type" value="Genomic_DNA"/>
</dbReference>
<comment type="caution">
    <text evidence="7">The sequence shown here is derived from an EMBL/GenBank/DDBJ whole genome shotgun (WGS) entry which is preliminary data.</text>
</comment>
<keyword evidence="2" id="KW-0479">Metal-binding</keyword>
<evidence type="ECO:0000256" key="4">
    <source>
        <dbReference type="ARBA" id="ARBA00022833"/>
    </source>
</evidence>
<dbReference type="GO" id="GO:0008235">
    <property type="term" value="F:metalloexopeptidase activity"/>
    <property type="evidence" value="ECO:0007669"/>
    <property type="project" value="TreeGrafter"/>
</dbReference>
<dbReference type="Gene3D" id="3.40.140.10">
    <property type="entry name" value="Cytidine Deaminase, domain 2"/>
    <property type="match status" value="1"/>
</dbReference>
<accession>A0A437JBK2</accession>
<dbReference type="RefSeq" id="WP_127688688.1">
    <property type="nucleotide sequence ID" value="NZ_RZUL01000001.1"/>
</dbReference>
<evidence type="ECO:0000256" key="3">
    <source>
        <dbReference type="ARBA" id="ARBA00022801"/>
    </source>
</evidence>
<sequence>MSVRLSSLLHDRLIASARAAAGEEICGLLLGTRDAIADIVPAANVARDRARRFEIDPATLLAAHRSARQGGRAVIGHYHSHPQGNPVPSPTDAAQALPDGQFWLVIASGGMRLWQAGEGGLHDRFVERQLIVEGQALDA</sequence>
<dbReference type="SMART" id="SM00232">
    <property type="entry name" value="JAB_MPN"/>
    <property type="match status" value="1"/>
</dbReference>
<keyword evidence="5" id="KW-0482">Metalloprotease</keyword>
<keyword evidence="8" id="KW-1185">Reference proteome</keyword>
<dbReference type="SUPFAM" id="SSF102712">
    <property type="entry name" value="JAB1/MPN domain"/>
    <property type="match status" value="1"/>
</dbReference>
<evidence type="ECO:0000259" key="6">
    <source>
        <dbReference type="SMART" id="SM00232"/>
    </source>
</evidence>
<dbReference type="CDD" id="cd08070">
    <property type="entry name" value="MPN_like"/>
    <property type="match status" value="1"/>
</dbReference>
<dbReference type="GO" id="GO:0006508">
    <property type="term" value="P:proteolysis"/>
    <property type="evidence" value="ECO:0007669"/>
    <property type="project" value="UniProtKB-KW"/>
</dbReference>
<keyword evidence="3" id="KW-0378">Hydrolase</keyword>
<proteinExistence type="predicted"/>
<dbReference type="OrthoDB" id="9802958at2"/>
<reference evidence="7 8" key="1">
    <citation type="submission" date="2019-01" db="EMBL/GenBank/DDBJ databases">
        <authorList>
            <person name="Chen W.-M."/>
        </authorList>
    </citation>
    <scope>NUCLEOTIDE SEQUENCE [LARGE SCALE GENOMIC DNA]</scope>
    <source>
        <strain evidence="7 8">TLA-22</strain>
    </source>
</reference>
<dbReference type="InterPro" id="IPR051929">
    <property type="entry name" value="VirAsm_ModProt"/>
</dbReference>
<evidence type="ECO:0000256" key="5">
    <source>
        <dbReference type="ARBA" id="ARBA00023049"/>
    </source>
</evidence>
<evidence type="ECO:0000313" key="7">
    <source>
        <dbReference type="EMBL" id="RVT43153.1"/>
    </source>
</evidence>
<dbReference type="PANTHER" id="PTHR34858">
    <property type="entry name" value="CYSO-CYSTEINE PEPTIDASE"/>
    <property type="match status" value="1"/>
</dbReference>
<dbReference type="InterPro" id="IPR028090">
    <property type="entry name" value="JAB_dom_prok"/>
</dbReference>
<dbReference type="Pfam" id="PF14464">
    <property type="entry name" value="Prok-JAB"/>
    <property type="match status" value="1"/>
</dbReference>